<accession>A0ABV2HZZ7</accession>
<dbReference type="Gene3D" id="3.30.160.250">
    <property type="match status" value="1"/>
</dbReference>
<evidence type="ECO:0000259" key="1">
    <source>
        <dbReference type="Pfam" id="PF15919"/>
    </source>
</evidence>
<proteinExistence type="predicted"/>
<reference evidence="2 3" key="1">
    <citation type="submission" date="2024-06" db="EMBL/GenBank/DDBJ databases">
        <title>Genomic Encyclopedia of Type Strains, Phase IV (KMG-IV): sequencing the most valuable type-strain genomes for metagenomic binning, comparative biology and taxonomic classification.</title>
        <authorList>
            <person name="Goeker M."/>
        </authorList>
    </citation>
    <scope>NUCLEOTIDE SEQUENCE [LARGE SCALE GENOMIC DNA]</scope>
    <source>
        <strain evidence="2 3">DSM 29846</strain>
    </source>
</reference>
<dbReference type="InterPro" id="IPR035069">
    <property type="entry name" value="TTHA1013/TTHA0281-like"/>
</dbReference>
<dbReference type="RefSeq" id="WP_245460249.1">
    <property type="nucleotide sequence ID" value="NZ_JBEPLM010000013.1"/>
</dbReference>
<evidence type="ECO:0000313" key="3">
    <source>
        <dbReference type="Proteomes" id="UP001549036"/>
    </source>
</evidence>
<dbReference type="EMBL" id="JBEPLM010000013">
    <property type="protein sequence ID" value="MET3596116.1"/>
    <property type="molecule type" value="Genomic_DNA"/>
</dbReference>
<protein>
    <submittedName>
        <fullName evidence="2">RNase H-like HicB family nuclease</fullName>
    </submittedName>
</protein>
<keyword evidence="3" id="KW-1185">Reference proteome</keyword>
<dbReference type="Pfam" id="PF15919">
    <property type="entry name" value="HicB_lk_antitox"/>
    <property type="match status" value="1"/>
</dbReference>
<gene>
    <name evidence="2" type="ORF">ABID26_005533</name>
</gene>
<organism evidence="2 3">
    <name type="scientific">Mesorhizobium shonense</name>
    <dbReference type="NCBI Taxonomy" id="1209948"/>
    <lineage>
        <taxon>Bacteria</taxon>
        <taxon>Pseudomonadati</taxon>
        <taxon>Pseudomonadota</taxon>
        <taxon>Alphaproteobacteria</taxon>
        <taxon>Hyphomicrobiales</taxon>
        <taxon>Phyllobacteriaceae</taxon>
        <taxon>Mesorhizobium</taxon>
    </lineage>
</organism>
<name>A0ABV2HZZ7_9HYPH</name>
<comment type="caution">
    <text evidence="2">The sequence shown here is derived from an EMBL/GenBank/DDBJ whole genome shotgun (WGS) entry which is preliminary data.</text>
</comment>
<evidence type="ECO:0000313" key="2">
    <source>
        <dbReference type="EMBL" id="MET3596116.1"/>
    </source>
</evidence>
<sequence length="66" mass="7289">MRGYVGVIHKADDSDFGLSFPDFPGVVTAGRTIAEVRQLAEQALAFHVEVSSRMANPFRSRLHQTT</sequence>
<dbReference type="Proteomes" id="UP001549036">
    <property type="component" value="Unassembled WGS sequence"/>
</dbReference>
<feature type="domain" description="HicB-like antitoxin of toxin-antitoxin system" evidence="1">
    <location>
        <begin position="4"/>
        <end position="51"/>
    </location>
</feature>
<dbReference type="SUPFAM" id="SSF143100">
    <property type="entry name" value="TTHA1013/TTHA0281-like"/>
    <property type="match status" value="1"/>
</dbReference>
<dbReference type="InterPro" id="IPR031807">
    <property type="entry name" value="HicB-like"/>
</dbReference>